<comment type="caution">
    <text evidence="10">The sequence shown here is derived from an EMBL/GenBank/DDBJ whole genome shotgun (WGS) entry which is preliminary data.</text>
</comment>
<evidence type="ECO:0000256" key="4">
    <source>
        <dbReference type="ARBA" id="ARBA00022843"/>
    </source>
</evidence>
<comment type="subcellular location">
    <subcellularLocation>
        <location evidence="1 6">Preautophagosomal structure membrane</location>
        <topology evidence="1 6">Peripheral membrane protein</topology>
    </subcellularLocation>
</comment>
<dbReference type="Proteomes" id="UP001140453">
    <property type="component" value="Unassembled WGS sequence"/>
</dbReference>
<organism evidence="10 11">
    <name type="scientific">Gnomoniopsis smithogilvyi</name>
    <dbReference type="NCBI Taxonomy" id="1191159"/>
    <lineage>
        <taxon>Eukaryota</taxon>
        <taxon>Fungi</taxon>
        <taxon>Dikarya</taxon>
        <taxon>Ascomycota</taxon>
        <taxon>Pezizomycotina</taxon>
        <taxon>Sordariomycetes</taxon>
        <taxon>Sordariomycetidae</taxon>
        <taxon>Diaporthales</taxon>
        <taxon>Gnomoniaceae</taxon>
        <taxon>Gnomoniopsis</taxon>
    </lineage>
</organism>
<dbReference type="GO" id="GO:0034727">
    <property type="term" value="P:piecemeal microautophagy of the nucleus"/>
    <property type="evidence" value="ECO:0007669"/>
    <property type="project" value="TreeGrafter"/>
</dbReference>
<keyword evidence="3 6" id="KW-1017">Isopeptide bond</keyword>
<dbReference type="GO" id="GO:0034045">
    <property type="term" value="C:phagophore assembly site membrane"/>
    <property type="evidence" value="ECO:0007669"/>
    <property type="project" value="UniProtKB-SubCell"/>
</dbReference>
<dbReference type="GO" id="GO:0019776">
    <property type="term" value="F:Atg8-family ligase activity"/>
    <property type="evidence" value="ECO:0007669"/>
    <property type="project" value="TreeGrafter"/>
</dbReference>
<dbReference type="Pfam" id="PF20638">
    <property type="entry name" value="ATG5_UblA"/>
    <property type="match status" value="1"/>
</dbReference>
<keyword evidence="5 6" id="KW-0072">Autophagy</keyword>
<keyword evidence="6" id="KW-0813">Transport</keyword>
<dbReference type="InterPro" id="IPR048940">
    <property type="entry name" value="ATG5_HBR"/>
</dbReference>
<feature type="domain" description="Autophagy protein ATG5 UblB" evidence="7">
    <location>
        <begin position="172"/>
        <end position="273"/>
    </location>
</feature>
<dbReference type="InterPro" id="IPR042527">
    <property type="entry name" value="Atg5_UblA_dom_sf"/>
</dbReference>
<dbReference type="InterPro" id="IPR048939">
    <property type="entry name" value="ATG5_UblA"/>
</dbReference>
<evidence type="ECO:0000256" key="2">
    <source>
        <dbReference type="ARBA" id="ARBA00006910"/>
    </source>
</evidence>
<comment type="subunit">
    <text evidence="6">Conjugated with ATG12.</text>
</comment>
<keyword evidence="11" id="KW-1185">Reference proteome</keyword>
<name>A0A9W8Z1K9_9PEZI</name>
<dbReference type="InterPro" id="IPR042526">
    <property type="entry name" value="Atg5_HR"/>
</dbReference>
<dbReference type="OrthoDB" id="272162at2759"/>
<dbReference type="GO" id="GO:0034274">
    <property type="term" value="C:Atg12-Atg5-Atg16 complex"/>
    <property type="evidence" value="ECO:0007669"/>
    <property type="project" value="TreeGrafter"/>
</dbReference>
<dbReference type="InterPro" id="IPR007239">
    <property type="entry name" value="Atg5"/>
</dbReference>
<dbReference type="EMBL" id="JAPEVB010000001">
    <property type="protein sequence ID" value="KAJ4396053.1"/>
    <property type="molecule type" value="Genomic_DNA"/>
</dbReference>
<dbReference type="GO" id="GO:0061908">
    <property type="term" value="C:phagophore"/>
    <property type="evidence" value="ECO:0007669"/>
    <property type="project" value="TreeGrafter"/>
</dbReference>
<dbReference type="Gene3D" id="3.10.20.620">
    <property type="match status" value="1"/>
</dbReference>
<evidence type="ECO:0000259" key="8">
    <source>
        <dbReference type="Pfam" id="PF20637"/>
    </source>
</evidence>
<dbReference type="Pfam" id="PF20637">
    <property type="entry name" value="ATG5_HBR"/>
    <property type="match status" value="1"/>
</dbReference>
<keyword evidence="4 6" id="KW-0832">Ubl conjugation</keyword>
<feature type="domain" description="Autophagy protein ATG5 UblA" evidence="9">
    <location>
        <begin position="28"/>
        <end position="103"/>
    </location>
</feature>
<dbReference type="GO" id="GO:0044233">
    <property type="term" value="C:mitochondria-associated endoplasmic reticulum membrane contact site"/>
    <property type="evidence" value="ECO:0007669"/>
    <property type="project" value="TreeGrafter"/>
</dbReference>
<dbReference type="GO" id="GO:0000422">
    <property type="term" value="P:autophagy of mitochondrion"/>
    <property type="evidence" value="ECO:0007669"/>
    <property type="project" value="TreeGrafter"/>
</dbReference>
<evidence type="ECO:0000313" key="10">
    <source>
        <dbReference type="EMBL" id="KAJ4396053.1"/>
    </source>
</evidence>
<keyword evidence="6" id="KW-0472">Membrane</keyword>
<dbReference type="GO" id="GO:0006995">
    <property type="term" value="P:cellular response to nitrogen starvation"/>
    <property type="evidence" value="ECO:0007669"/>
    <property type="project" value="TreeGrafter"/>
</dbReference>
<reference evidence="10" key="1">
    <citation type="submission" date="2022-10" db="EMBL/GenBank/DDBJ databases">
        <title>Tapping the CABI collections for fungal endophytes: first genome assemblies for Collariella, Neodidymelliopsis, Ascochyta clinopodiicola, Didymella pomorum, Didymosphaeria variabile, Neocosmospora piperis and Neocucurbitaria cava.</title>
        <authorList>
            <person name="Hill R."/>
        </authorList>
    </citation>
    <scope>NUCLEOTIDE SEQUENCE</scope>
    <source>
        <strain evidence="10">IMI 355082</strain>
    </source>
</reference>
<proteinExistence type="inferred from homology"/>
<comment type="similarity">
    <text evidence="2 6">Belongs to the ATG5 family.</text>
</comment>
<sequence length="276" mass="30293">MASLQNPSLQAAEFHYDTTNTTIPQTLWNLRVPVFITHKSCHGSPFIAAVPRLSYLAQLLPRLSAFFGVPCSSFHYEEVQLRNLAVGLLVDLYQPSLPWRLEVGDGDEWDIGDTYLNCVKEADFVRNGNAKQIMSLSKENTTALWNSVQNNDYASFAKINAQLLNPPTPLKHVPLRIYIPSSPTGEAGGGGVKGMPGDFKVMQSLVPPRLPNRAIPQKLGPALQALLPSLFPSSRDPVLANVVLHGSPVPFSAPLEELMREAAYPDGWLCLIIVLL</sequence>
<accession>A0A9W8Z1K9</accession>
<evidence type="ECO:0000313" key="11">
    <source>
        <dbReference type="Proteomes" id="UP001140453"/>
    </source>
</evidence>
<comment type="function">
    <text evidence="6">Involved in cytoplasm to vacuole transport (Cvt) and autophagic vesicle formation.</text>
</comment>
<dbReference type="InterPro" id="IPR048318">
    <property type="entry name" value="ATG5_UblB"/>
</dbReference>
<evidence type="ECO:0000259" key="9">
    <source>
        <dbReference type="Pfam" id="PF20638"/>
    </source>
</evidence>
<dbReference type="Pfam" id="PF04106">
    <property type="entry name" value="ATG5_UblB"/>
    <property type="match status" value="1"/>
</dbReference>
<evidence type="ECO:0000256" key="6">
    <source>
        <dbReference type="RuleBase" id="RU361202"/>
    </source>
</evidence>
<dbReference type="GO" id="GO:0005776">
    <property type="term" value="C:autophagosome"/>
    <property type="evidence" value="ECO:0007669"/>
    <property type="project" value="TreeGrafter"/>
</dbReference>
<dbReference type="Gene3D" id="1.10.246.190">
    <property type="entry name" value="Autophagy protein Apg5, helix rich domain"/>
    <property type="match status" value="1"/>
</dbReference>
<feature type="domain" description="Autophagy protein ATG5 alpha-helical bundle region" evidence="8">
    <location>
        <begin position="113"/>
        <end position="165"/>
    </location>
</feature>
<dbReference type="Gene3D" id="3.10.20.90">
    <property type="entry name" value="Phosphatidylinositol 3-kinase Catalytic Subunit, Chain A, domain 1"/>
    <property type="match status" value="1"/>
</dbReference>
<dbReference type="PANTHER" id="PTHR13040:SF2">
    <property type="entry name" value="AUTOPHAGY PROTEIN 5"/>
    <property type="match status" value="1"/>
</dbReference>
<dbReference type="AlphaFoldDB" id="A0A9W8Z1K9"/>
<evidence type="ECO:0000256" key="3">
    <source>
        <dbReference type="ARBA" id="ARBA00022499"/>
    </source>
</evidence>
<evidence type="ECO:0000256" key="5">
    <source>
        <dbReference type="ARBA" id="ARBA00023006"/>
    </source>
</evidence>
<dbReference type="PANTHER" id="PTHR13040">
    <property type="entry name" value="AUTOPHAGY PROTEIN 5"/>
    <property type="match status" value="1"/>
</dbReference>
<gene>
    <name evidence="10" type="primary">ATG5</name>
    <name evidence="10" type="ORF">N0V93_000269</name>
</gene>
<evidence type="ECO:0000259" key="7">
    <source>
        <dbReference type="Pfam" id="PF04106"/>
    </source>
</evidence>
<protein>
    <recommendedName>
        <fullName evidence="6">Autophagy protein 5</fullName>
    </recommendedName>
</protein>
<evidence type="ECO:0000256" key="1">
    <source>
        <dbReference type="ARBA" id="ARBA00004623"/>
    </source>
</evidence>